<evidence type="ECO:0000313" key="15">
    <source>
        <dbReference type="EMBL" id="OQK16571.1"/>
    </source>
</evidence>
<dbReference type="SMART" id="SM00387">
    <property type="entry name" value="HATPase_c"/>
    <property type="match status" value="1"/>
</dbReference>
<dbReference type="Pfam" id="PF00512">
    <property type="entry name" value="HisKA"/>
    <property type="match status" value="1"/>
</dbReference>
<organism evidence="15 16">
    <name type="scientific">Methyloprofundus sedimenti</name>
    <dbReference type="NCBI Taxonomy" id="1420851"/>
    <lineage>
        <taxon>Bacteria</taxon>
        <taxon>Pseudomonadati</taxon>
        <taxon>Pseudomonadota</taxon>
        <taxon>Gammaproteobacteria</taxon>
        <taxon>Methylococcales</taxon>
        <taxon>Methylococcaceae</taxon>
        <taxon>Methyloprofundus</taxon>
    </lineage>
</organism>
<evidence type="ECO:0000256" key="13">
    <source>
        <dbReference type="SAM" id="Phobius"/>
    </source>
</evidence>
<dbReference type="Gene3D" id="3.40.50.300">
    <property type="entry name" value="P-loop containing nucleotide triphosphate hydrolases"/>
    <property type="match status" value="1"/>
</dbReference>
<dbReference type="CDD" id="cd00075">
    <property type="entry name" value="HATPase"/>
    <property type="match status" value="1"/>
</dbReference>
<dbReference type="GO" id="GO:0005886">
    <property type="term" value="C:plasma membrane"/>
    <property type="evidence" value="ECO:0007669"/>
    <property type="project" value="TreeGrafter"/>
</dbReference>
<dbReference type="RefSeq" id="WP_080521199.1">
    <property type="nucleotide sequence ID" value="NZ_LPUF01000001.1"/>
</dbReference>
<keyword evidence="4" id="KW-0597">Phosphoprotein</keyword>
<gene>
    <name evidence="15" type="ORF">AU255_01305</name>
</gene>
<proteinExistence type="predicted"/>
<keyword evidence="6 13" id="KW-0812">Transmembrane</keyword>
<evidence type="ECO:0000256" key="9">
    <source>
        <dbReference type="ARBA" id="ARBA00022840"/>
    </source>
</evidence>
<dbReference type="SUPFAM" id="SSF55781">
    <property type="entry name" value="GAF domain-like"/>
    <property type="match status" value="1"/>
</dbReference>
<sequence length="901" mass="101387">MIGYNSCQISPGTLPFLNNNKHPNHGHLKIFVGAASGAGKTYAMLTAAKERLKNGESVLAGWVETHGLHDTALLLENFKVLPKKSVLSQGRELEEFDLDEAIRRRPQLILIDELAHSNLPGGRHRWRHQDIAELLTAGVDVYTTLNIYNLASLSDTVLQMTGVRIDETVPNQIIDNADDLILIAPPTKTLLERFRNGKVSLPEFLLPTGKNFFLPSSLTALRELAIREVTERSDAHLKSELQNKDNILDFVIYEKLLVLISHRRDQKYLIRLGRQIADRRQIPWLVVWVDTGQPRYQKDSARLQAAFSLAKNLGAKTETLRGPNTFQTILPFITEQRINTVLVGAGKRHKFFPWRKNLYQRLIESGLPIEVSVFRKKPSSVDVKRVEDSNICIWGNKFGHVFSIFAVLFATLLAIPLEYWLSNANLVMLYVLAVMITGLKHGSVPAILASILSFLSFNFFLTEPRHSLAVDRQDELYTLVFLFMIALFSGPAASRIRRQFILLREANRYSESMRLLGQELSVAEDSKAVWNALVKKLHNIMQAECCIVMPTEHKNHTIYPHPPVEFQPIDFSAIEWTLHHAEPSGRFTDTVTKSAWTVFPITKDGETIAAVILRLDSKVSGLRSHDKELIQTMIQQAADTWRRIQLVSELESARVKTKIEQLRSALLSSVSHDLKSPLAAMMGAAESMRLLDKQLNTEDRLELVDTILSESRRLDSYIQNLLDMTRLGHGSLKIERDWASVTDIIGSAIIRLKRSFPTVKTEYRENPPLPLLFVHAALIEQALFNILENAAKFSPPEETIKITVSVKNKTCLINVEDQGPGVPEPFREKIFDMFYVVSDGDRKKPSTGLGLAICRGMVGAHGGSVKAMAGMDHKGTRIVVELPIDYPIVSETNNPIKTINS</sequence>
<dbReference type="InterPro" id="IPR003661">
    <property type="entry name" value="HisK_dim/P_dom"/>
</dbReference>
<evidence type="ECO:0000313" key="16">
    <source>
        <dbReference type="Proteomes" id="UP000191980"/>
    </source>
</evidence>
<dbReference type="Proteomes" id="UP000191980">
    <property type="component" value="Unassembled WGS sequence"/>
</dbReference>
<dbReference type="InterPro" id="IPR029016">
    <property type="entry name" value="GAF-like_dom_sf"/>
</dbReference>
<dbReference type="InterPro" id="IPR005467">
    <property type="entry name" value="His_kinase_dom"/>
</dbReference>
<keyword evidence="7" id="KW-0547">Nucleotide-binding</keyword>
<keyword evidence="12 13" id="KW-0472">Membrane</keyword>
<evidence type="ECO:0000256" key="6">
    <source>
        <dbReference type="ARBA" id="ARBA00022692"/>
    </source>
</evidence>
<evidence type="ECO:0000256" key="2">
    <source>
        <dbReference type="ARBA" id="ARBA00004141"/>
    </source>
</evidence>
<evidence type="ECO:0000256" key="5">
    <source>
        <dbReference type="ARBA" id="ARBA00022679"/>
    </source>
</evidence>
<keyword evidence="16" id="KW-1185">Reference proteome</keyword>
<dbReference type="InterPro" id="IPR027417">
    <property type="entry name" value="P-loop_NTPase"/>
</dbReference>
<reference evidence="15 16" key="1">
    <citation type="submission" date="2015-12" db="EMBL/GenBank/DDBJ databases">
        <authorList>
            <person name="Shamseldin A."/>
            <person name="Moawad H."/>
            <person name="Abd El-Rahim W.M."/>
            <person name="Sadowsky M.J."/>
        </authorList>
    </citation>
    <scope>NUCLEOTIDE SEQUENCE [LARGE SCALE GENOMIC DNA]</scope>
    <source>
        <strain evidence="15 16">WF1</strain>
    </source>
</reference>
<feature type="transmembrane region" description="Helical" evidence="13">
    <location>
        <begin position="429"/>
        <end position="456"/>
    </location>
</feature>
<comment type="subcellular location">
    <subcellularLocation>
        <location evidence="2">Membrane</location>
        <topology evidence="2">Multi-pass membrane protein</topology>
    </subcellularLocation>
</comment>
<dbReference type="PRINTS" id="PR00344">
    <property type="entry name" value="BCTRLSENSOR"/>
</dbReference>
<dbReference type="SUPFAM" id="SSF55874">
    <property type="entry name" value="ATPase domain of HSP90 chaperone/DNA topoisomerase II/histidine kinase"/>
    <property type="match status" value="1"/>
</dbReference>
<evidence type="ECO:0000259" key="14">
    <source>
        <dbReference type="PROSITE" id="PS50109"/>
    </source>
</evidence>
<protein>
    <recommendedName>
        <fullName evidence="3">histidine kinase</fullName>
        <ecNumber evidence="3">2.7.13.3</ecNumber>
    </recommendedName>
</protein>
<dbReference type="SUPFAM" id="SSF47384">
    <property type="entry name" value="Homodimeric domain of signal transducing histidine kinase"/>
    <property type="match status" value="1"/>
</dbReference>
<keyword evidence="10 13" id="KW-1133">Transmembrane helix</keyword>
<evidence type="ECO:0000256" key="1">
    <source>
        <dbReference type="ARBA" id="ARBA00000085"/>
    </source>
</evidence>
<evidence type="ECO:0000256" key="10">
    <source>
        <dbReference type="ARBA" id="ARBA00022989"/>
    </source>
</evidence>
<keyword evidence="8 15" id="KW-0418">Kinase</keyword>
<dbReference type="Gene3D" id="1.20.120.620">
    <property type="entry name" value="Backbone structure of the membrane domain of e. Coli histidine kinase receptor kdpd"/>
    <property type="match status" value="1"/>
</dbReference>
<keyword evidence="11" id="KW-0902">Two-component regulatory system</keyword>
<dbReference type="Gene3D" id="3.30.565.10">
    <property type="entry name" value="Histidine kinase-like ATPase, C-terminal domain"/>
    <property type="match status" value="1"/>
</dbReference>
<dbReference type="InterPro" id="IPR003594">
    <property type="entry name" value="HATPase_dom"/>
</dbReference>
<dbReference type="STRING" id="1420851.AU255_01305"/>
<evidence type="ECO:0000256" key="8">
    <source>
        <dbReference type="ARBA" id="ARBA00022777"/>
    </source>
</evidence>
<evidence type="ECO:0000256" key="12">
    <source>
        <dbReference type="ARBA" id="ARBA00023136"/>
    </source>
</evidence>
<dbReference type="Gene3D" id="3.30.450.40">
    <property type="match status" value="1"/>
</dbReference>
<accession>A0A1V8M4T9</accession>
<evidence type="ECO:0000256" key="11">
    <source>
        <dbReference type="ARBA" id="ARBA00023012"/>
    </source>
</evidence>
<evidence type="ECO:0000256" key="7">
    <source>
        <dbReference type="ARBA" id="ARBA00022741"/>
    </source>
</evidence>
<dbReference type="GO" id="GO:0005524">
    <property type="term" value="F:ATP binding"/>
    <property type="evidence" value="ECO:0007669"/>
    <property type="project" value="UniProtKB-KW"/>
</dbReference>
<feature type="transmembrane region" description="Helical" evidence="13">
    <location>
        <begin position="476"/>
        <end position="494"/>
    </location>
</feature>
<dbReference type="EMBL" id="LPUF01000001">
    <property type="protein sequence ID" value="OQK16571.1"/>
    <property type="molecule type" value="Genomic_DNA"/>
</dbReference>
<dbReference type="Pfam" id="PF13493">
    <property type="entry name" value="DUF4118"/>
    <property type="match status" value="1"/>
</dbReference>
<dbReference type="InterPro" id="IPR036097">
    <property type="entry name" value="HisK_dim/P_sf"/>
</dbReference>
<name>A0A1V8M4T9_9GAMM</name>
<evidence type="ECO:0000256" key="4">
    <source>
        <dbReference type="ARBA" id="ARBA00022553"/>
    </source>
</evidence>
<dbReference type="CDD" id="cd00082">
    <property type="entry name" value="HisKA"/>
    <property type="match status" value="1"/>
</dbReference>
<comment type="catalytic activity">
    <reaction evidence="1">
        <text>ATP + protein L-histidine = ADP + protein N-phospho-L-histidine.</text>
        <dbReference type="EC" id="2.7.13.3"/>
    </reaction>
</comment>
<comment type="caution">
    <text evidence="15">The sequence shown here is derived from an EMBL/GenBank/DDBJ whole genome shotgun (WGS) entry which is preliminary data.</text>
</comment>
<dbReference type="PANTHER" id="PTHR45569">
    <property type="entry name" value="SENSOR PROTEIN KDPD"/>
    <property type="match status" value="1"/>
</dbReference>
<dbReference type="InterPro" id="IPR004358">
    <property type="entry name" value="Sig_transdc_His_kin-like_C"/>
</dbReference>
<dbReference type="Pfam" id="PF02518">
    <property type="entry name" value="HATPase_c"/>
    <property type="match status" value="1"/>
</dbReference>
<dbReference type="OrthoDB" id="9806130at2"/>
<dbReference type="EC" id="2.7.13.3" evidence="3"/>
<dbReference type="InterPro" id="IPR036890">
    <property type="entry name" value="HATPase_C_sf"/>
</dbReference>
<evidence type="ECO:0000256" key="3">
    <source>
        <dbReference type="ARBA" id="ARBA00012438"/>
    </source>
</evidence>
<dbReference type="PROSITE" id="PS50109">
    <property type="entry name" value="HIS_KIN"/>
    <property type="match status" value="1"/>
</dbReference>
<keyword evidence="9" id="KW-0067">ATP-binding</keyword>
<dbReference type="InterPro" id="IPR052023">
    <property type="entry name" value="Histidine_kinase_KdpD"/>
</dbReference>
<dbReference type="PANTHER" id="PTHR45569:SF1">
    <property type="entry name" value="SENSOR PROTEIN KDPD"/>
    <property type="match status" value="1"/>
</dbReference>
<dbReference type="InterPro" id="IPR025201">
    <property type="entry name" value="KdpD_TM"/>
</dbReference>
<dbReference type="InterPro" id="IPR003852">
    <property type="entry name" value="Sig_transdc_His_kinase_KdpD_N"/>
</dbReference>
<dbReference type="SUPFAM" id="SSF52540">
    <property type="entry name" value="P-loop containing nucleoside triphosphate hydrolases"/>
    <property type="match status" value="1"/>
</dbReference>
<feature type="transmembrane region" description="Helical" evidence="13">
    <location>
        <begin position="398"/>
        <end position="417"/>
    </location>
</feature>
<dbReference type="InterPro" id="IPR038318">
    <property type="entry name" value="KdpD_sf"/>
</dbReference>
<dbReference type="GO" id="GO:0000155">
    <property type="term" value="F:phosphorelay sensor kinase activity"/>
    <property type="evidence" value="ECO:0007669"/>
    <property type="project" value="InterPro"/>
</dbReference>
<keyword evidence="5" id="KW-0808">Transferase</keyword>
<dbReference type="Gene3D" id="1.10.287.130">
    <property type="match status" value="1"/>
</dbReference>
<feature type="domain" description="Histidine kinase" evidence="14">
    <location>
        <begin position="669"/>
        <end position="886"/>
    </location>
</feature>
<dbReference type="SMART" id="SM00388">
    <property type="entry name" value="HisKA"/>
    <property type="match status" value="1"/>
</dbReference>
<dbReference type="Pfam" id="PF02702">
    <property type="entry name" value="KdpD"/>
    <property type="match status" value="1"/>
</dbReference>
<dbReference type="AlphaFoldDB" id="A0A1V8M4T9"/>